<dbReference type="Proteomes" id="UP000632377">
    <property type="component" value="Unassembled WGS sequence"/>
</dbReference>
<accession>A0ABS1T8H8</accession>
<evidence type="ECO:0000313" key="1">
    <source>
        <dbReference type="EMBL" id="MBL4935634.1"/>
    </source>
</evidence>
<keyword evidence="2" id="KW-1185">Reference proteome</keyword>
<evidence type="ECO:0000313" key="2">
    <source>
        <dbReference type="Proteomes" id="UP000632377"/>
    </source>
</evidence>
<name>A0ABS1T8H8_9CLOT</name>
<proteinExistence type="predicted"/>
<sequence length="139" mass="16132">MNKNLSLSDIMLLRVTIKGEDFHMINIKFGVTKENLELLNNIVNEAAEYGIWSVFYGEQEITAVDNIKNKVSSLHNESLEKNNFLLDLNFIEGQTFKKIIVFYLTNNFKNLGRREFETITDFILFVDDSLAFEIEEKGL</sequence>
<dbReference type="EMBL" id="JAESWC010000002">
    <property type="protein sequence ID" value="MBL4935634.1"/>
    <property type="molecule type" value="Genomic_DNA"/>
</dbReference>
<organism evidence="1 2">
    <name type="scientific">Clostridium rhizosphaerae</name>
    <dbReference type="NCBI Taxonomy" id="2803861"/>
    <lineage>
        <taxon>Bacteria</taxon>
        <taxon>Bacillati</taxon>
        <taxon>Bacillota</taxon>
        <taxon>Clostridia</taxon>
        <taxon>Eubacteriales</taxon>
        <taxon>Clostridiaceae</taxon>
        <taxon>Clostridium</taxon>
    </lineage>
</organism>
<gene>
    <name evidence="1" type="ORF">JK636_07670</name>
</gene>
<comment type="caution">
    <text evidence="1">The sequence shown here is derived from an EMBL/GenBank/DDBJ whole genome shotgun (WGS) entry which is preliminary data.</text>
</comment>
<reference evidence="1 2" key="1">
    <citation type="submission" date="2021-01" db="EMBL/GenBank/DDBJ databases">
        <title>Genome public.</title>
        <authorList>
            <person name="Liu C."/>
            <person name="Sun Q."/>
        </authorList>
    </citation>
    <scope>NUCLEOTIDE SEQUENCE [LARGE SCALE GENOMIC DNA]</scope>
    <source>
        <strain evidence="1 2">YIM B02515</strain>
    </source>
</reference>
<protein>
    <submittedName>
        <fullName evidence="1">Uncharacterized protein</fullName>
    </submittedName>
</protein>